<evidence type="ECO:0000256" key="1">
    <source>
        <dbReference type="ARBA" id="ARBA00007198"/>
    </source>
</evidence>
<dbReference type="Gene3D" id="3.40.30.10">
    <property type="entry name" value="Glutaredoxin"/>
    <property type="match status" value="1"/>
</dbReference>
<dbReference type="EMBL" id="FNJB01000016">
    <property type="protein sequence ID" value="SDP83836.1"/>
    <property type="molecule type" value="Genomic_DNA"/>
</dbReference>
<name>A0A1H0W0D7_9PSEU</name>
<dbReference type="SUPFAM" id="SSF52833">
    <property type="entry name" value="Thioredoxin-like"/>
    <property type="match status" value="1"/>
</dbReference>
<dbReference type="PANTHER" id="PTHR30041:SF4">
    <property type="entry name" value="ARSENATE REDUCTASE"/>
    <property type="match status" value="1"/>
</dbReference>
<gene>
    <name evidence="4" type="ORF">SAMN05192558_11699</name>
</gene>
<dbReference type="GO" id="GO:0008794">
    <property type="term" value="F:arsenate reductase (glutaredoxin) activity"/>
    <property type="evidence" value="ECO:0007669"/>
    <property type="project" value="InterPro"/>
</dbReference>
<evidence type="ECO:0000313" key="4">
    <source>
        <dbReference type="EMBL" id="SDP83836.1"/>
    </source>
</evidence>
<keyword evidence="5" id="KW-1185">Reference proteome</keyword>
<organism evidence="4 5">
    <name type="scientific">Actinokineospora alba</name>
    <dbReference type="NCBI Taxonomy" id="504798"/>
    <lineage>
        <taxon>Bacteria</taxon>
        <taxon>Bacillati</taxon>
        <taxon>Actinomycetota</taxon>
        <taxon>Actinomycetes</taxon>
        <taxon>Pseudonocardiales</taxon>
        <taxon>Pseudonocardiaceae</taxon>
        <taxon>Actinokineospora</taxon>
    </lineage>
</organism>
<dbReference type="Pfam" id="PF03960">
    <property type="entry name" value="ArsC"/>
    <property type="match status" value="1"/>
</dbReference>
<proteinExistence type="inferred from homology"/>
<dbReference type="InterPro" id="IPR006659">
    <property type="entry name" value="Arsenate_reductase"/>
</dbReference>
<evidence type="ECO:0000313" key="5">
    <source>
        <dbReference type="Proteomes" id="UP000199651"/>
    </source>
</evidence>
<dbReference type="AlphaFoldDB" id="A0A1H0W0D7"/>
<protein>
    <submittedName>
        <fullName evidence="4">Arsenate reductase</fullName>
    </submittedName>
</protein>
<comment type="similarity">
    <text evidence="1 3">Belongs to the ArsC family.</text>
</comment>
<dbReference type="InterPro" id="IPR006660">
    <property type="entry name" value="Arsenate_reductase-like"/>
</dbReference>
<sequence length="117" mass="13112">MEIWHNPRCSKSRSAELALGELGAEHTVRRYLEDPPTAAEIEEVLVKLNLEPWDITRLKEPLAKELGLADLPRHRAQWIAVLAANPALIERPIVIHDDGTAAIVRTQEALNALLSRK</sequence>
<dbReference type="CDD" id="cd03034">
    <property type="entry name" value="ArsC_ArsC"/>
    <property type="match status" value="1"/>
</dbReference>
<dbReference type="OrthoDB" id="9790554at2"/>
<dbReference type="PANTHER" id="PTHR30041">
    <property type="entry name" value="ARSENATE REDUCTASE"/>
    <property type="match status" value="1"/>
</dbReference>
<dbReference type="Proteomes" id="UP000199651">
    <property type="component" value="Unassembled WGS sequence"/>
</dbReference>
<evidence type="ECO:0000256" key="3">
    <source>
        <dbReference type="PROSITE-ProRule" id="PRU01282"/>
    </source>
</evidence>
<reference evidence="5" key="1">
    <citation type="submission" date="2016-10" db="EMBL/GenBank/DDBJ databases">
        <authorList>
            <person name="Varghese N."/>
            <person name="Submissions S."/>
        </authorList>
    </citation>
    <scope>NUCLEOTIDE SEQUENCE [LARGE SCALE GENOMIC DNA]</scope>
    <source>
        <strain evidence="5">IBRC-M 10655</strain>
    </source>
</reference>
<dbReference type="InterPro" id="IPR036249">
    <property type="entry name" value="Thioredoxin-like_sf"/>
</dbReference>
<dbReference type="RefSeq" id="WP_091383415.1">
    <property type="nucleotide sequence ID" value="NZ_FNDV01000016.1"/>
</dbReference>
<accession>A0A1H0W0D7</accession>
<keyword evidence="2" id="KW-0560">Oxidoreductase</keyword>
<dbReference type="PROSITE" id="PS51353">
    <property type="entry name" value="ARSC"/>
    <property type="match status" value="1"/>
</dbReference>
<evidence type="ECO:0000256" key="2">
    <source>
        <dbReference type="ARBA" id="ARBA00023002"/>
    </source>
</evidence>
<dbReference type="STRING" id="504798.SAMN05421871_116100"/>